<organism evidence="2 3">
    <name type="scientific">Lacticaseibacillus parahuelsenbergensis</name>
    <dbReference type="NCBI Taxonomy" id="3068305"/>
    <lineage>
        <taxon>Bacteria</taxon>
        <taxon>Bacillati</taxon>
        <taxon>Bacillota</taxon>
        <taxon>Bacilli</taxon>
        <taxon>Lactobacillales</taxon>
        <taxon>Lactobacillaceae</taxon>
        <taxon>Lacticaseibacillus</taxon>
    </lineage>
</organism>
<proteinExistence type="predicted"/>
<feature type="transmembrane region" description="Helical" evidence="1">
    <location>
        <begin position="127"/>
        <end position="146"/>
    </location>
</feature>
<keyword evidence="1" id="KW-1133">Transmembrane helix</keyword>
<keyword evidence="1" id="KW-0472">Membrane</keyword>
<gene>
    <name evidence="2" type="ORF">LACPH_002322</name>
</gene>
<dbReference type="RefSeq" id="WP_306387022.1">
    <property type="nucleotide sequence ID" value="NZ_CP132482.1"/>
</dbReference>
<feature type="transmembrane region" description="Helical" evidence="1">
    <location>
        <begin position="191"/>
        <end position="216"/>
    </location>
</feature>
<feature type="transmembrane region" description="Helical" evidence="1">
    <location>
        <begin position="263"/>
        <end position="282"/>
    </location>
</feature>
<sequence>MTKQPHPSGSKKQSPRPEAIPFYRHFSYSPVVCDLSIFKMQAANKKSHRRSSTAVIFPVYCTISEVNGMHNWLKERTPWQIGLLVVGIWLTFTVILVALVISLTPNVGSFGGPFIPSVYRDTNGNATVRWLSDVWIIAIICGFLTGRQYRKHKKSPHLIQTFIPLLTLWIAVVGLAQWYPLATQTFPKSTAGILLLMMLSFLSIFPAGIISAYVGLFKKGGRMIWAVFFIFLVQMLRPNLWIVNGESHFGIAMLHTDPTRWEAWVLMILGVIVVAVFAFLSTNDDIVKRKF</sequence>
<accession>A0ABY9L547</accession>
<evidence type="ECO:0000313" key="3">
    <source>
        <dbReference type="Proteomes" id="UP001233112"/>
    </source>
</evidence>
<feature type="transmembrane region" description="Helical" evidence="1">
    <location>
        <begin position="81"/>
        <end position="107"/>
    </location>
</feature>
<dbReference type="EMBL" id="CP132482">
    <property type="protein sequence ID" value="WLV77566.1"/>
    <property type="molecule type" value="Genomic_DNA"/>
</dbReference>
<reference evidence="2 3" key="1">
    <citation type="submission" date="2023-08" db="EMBL/GenBank/DDBJ databases">
        <authorList>
            <person name="Buchebner-Jance M."/>
        </authorList>
    </citation>
    <scope>NUCLEOTIDE SEQUENCE [LARGE SCALE GENOMIC DNA]</scope>
    <source>
        <strain evidence="2 3">NCIMB 15471</strain>
    </source>
</reference>
<feature type="transmembrane region" description="Helical" evidence="1">
    <location>
        <begin position="158"/>
        <end position="179"/>
    </location>
</feature>
<name>A0ABY9L547_9LACO</name>
<evidence type="ECO:0000256" key="1">
    <source>
        <dbReference type="SAM" id="Phobius"/>
    </source>
</evidence>
<keyword evidence="1" id="KW-0812">Transmembrane</keyword>
<dbReference type="Proteomes" id="UP001233112">
    <property type="component" value="Chromosome"/>
</dbReference>
<evidence type="ECO:0000313" key="2">
    <source>
        <dbReference type="EMBL" id="WLV77566.1"/>
    </source>
</evidence>
<feature type="transmembrane region" description="Helical" evidence="1">
    <location>
        <begin position="223"/>
        <end position="243"/>
    </location>
</feature>
<keyword evidence="3" id="KW-1185">Reference proteome</keyword>
<protein>
    <submittedName>
        <fullName evidence="2">Uncharacterized protein</fullName>
    </submittedName>
</protein>